<evidence type="ECO:0000313" key="2">
    <source>
        <dbReference type="EMBL" id="TYJ97612.1"/>
    </source>
</evidence>
<dbReference type="AlphaFoldDB" id="A0A5A7UYB4"/>
<dbReference type="GO" id="GO:0009630">
    <property type="term" value="P:gravitropism"/>
    <property type="evidence" value="ECO:0007669"/>
    <property type="project" value="InterPro"/>
</dbReference>
<sequence length="391" mass="44352">MKLLGWMHNKFWQSGIESVKDFTIANPCMCLTLQTPVDDEDIYLKPGFGFTTMQSDSRNYEQSSLGVEANNVLEKSGDLSNSSDIFHGFLTIGTLGSEPATPTFSLAFENMIELPDEVTEDDIKLINYELEKFLEAETKEDRCDQSPGRTSHASIITLAGKHMEETEDENDGKTLTCPLQGYLFGSTIELPDKMIDMRKEKPSSPELFQGTIAENESFKLNIEKKEALVKHSNKSALSFVKKMLKKLCTSSHGSSTYDSSDSYSTKKKLQKVLRKLNRKIHPETSTATDDCQKSQKYIFENVSFDNFNDGRVMNRVEDGITYCQEFISKEEMCYWKTNLGLPLYGVDTNVSSANRGHWIKTDAEWEEDVVYKYLSPSSKHKDQNGIICYVM</sequence>
<dbReference type="Proteomes" id="UP000321393">
    <property type="component" value="Unassembled WGS sequence"/>
</dbReference>
<dbReference type="STRING" id="1194695.A0A5A7UYB4"/>
<reference evidence="3 4" key="1">
    <citation type="submission" date="2019-08" db="EMBL/GenBank/DDBJ databases">
        <title>Draft genome sequences of two oriental melons (Cucumis melo L. var makuwa).</title>
        <authorList>
            <person name="Kwon S.-Y."/>
        </authorList>
    </citation>
    <scope>NUCLEOTIDE SEQUENCE [LARGE SCALE GENOMIC DNA]</scope>
    <source>
        <strain evidence="4">cv. Chang Bougi</strain>
        <strain evidence="3">cv. SW 3</strain>
        <tissue evidence="1">Leaf</tissue>
    </source>
</reference>
<dbReference type="OrthoDB" id="780166at2759"/>
<comment type="caution">
    <text evidence="1">The sequence shown here is derived from an EMBL/GenBank/DDBJ whole genome shotgun (WGS) entry which is preliminary data.</text>
</comment>
<evidence type="ECO:0000313" key="4">
    <source>
        <dbReference type="Proteomes" id="UP000321947"/>
    </source>
</evidence>
<dbReference type="Proteomes" id="UP000321947">
    <property type="component" value="Unassembled WGS sequence"/>
</dbReference>
<dbReference type="EMBL" id="SSTE01005668">
    <property type="protein sequence ID" value="KAA0060248.1"/>
    <property type="molecule type" value="Genomic_DNA"/>
</dbReference>
<dbReference type="PANTHER" id="PTHR34959:SF3">
    <property type="entry name" value="PROTEIN LAZY 1"/>
    <property type="match status" value="1"/>
</dbReference>
<dbReference type="InterPro" id="IPR038928">
    <property type="entry name" value="LAZY1"/>
</dbReference>
<evidence type="ECO:0000313" key="1">
    <source>
        <dbReference type="EMBL" id="KAA0060248.1"/>
    </source>
</evidence>
<gene>
    <name evidence="2" type="ORF">E5676_scaffold639G00060</name>
    <name evidence="1" type="ORF">E6C27_scaffold22G00090</name>
</gene>
<accession>A0A5A7UYB4</accession>
<proteinExistence type="predicted"/>
<name>A0A5A7UYB4_CUCMM</name>
<dbReference type="PANTHER" id="PTHR34959">
    <property type="entry name" value="PROTEIN LAZY 1"/>
    <property type="match status" value="1"/>
</dbReference>
<evidence type="ECO:0000313" key="3">
    <source>
        <dbReference type="Proteomes" id="UP000321393"/>
    </source>
</evidence>
<protein>
    <submittedName>
        <fullName evidence="1">Protein LAZY 1 isoform X2</fullName>
    </submittedName>
</protein>
<organism evidence="1 3">
    <name type="scientific">Cucumis melo var. makuwa</name>
    <name type="common">Oriental melon</name>
    <dbReference type="NCBI Taxonomy" id="1194695"/>
    <lineage>
        <taxon>Eukaryota</taxon>
        <taxon>Viridiplantae</taxon>
        <taxon>Streptophyta</taxon>
        <taxon>Embryophyta</taxon>
        <taxon>Tracheophyta</taxon>
        <taxon>Spermatophyta</taxon>
        <taxon>Magnoliopsida</taxon>
        <taxon>eudicotyledons</taxon>
        <taxon>Gunneridae</taxon>
        <taxon>Pentapetalae</taxon>
        <taxon>rosids</taxon>
        <taxon>fabids</taxon>
        <taxon>Cucurbitales</taxon>
        <taxon>Cucurbitaceae</taxon>
        <taxon>Benincaseae</taxon>
        <taxon>Cucumis</taxon>
    </lineage>
</organism>
<dbReference type="EMBL" id="SSTD01018685">
    <property type="protein sequence ID" value="TYJ97612.1"/>
    <property type="molecule type" value="Genomic_DNA"/>
</dbReference>
<dbReference type="GO" id="GO:2000012">
    <property type="term" value="P:regulation of auxin polar transport"/>
    <property type="evidence" value="ECO:0007669"/>
    <property type="project" value="InterPro"/>
</dbReference>